<protein>
    <submittedName>
        <fullName evidence="1">Uncharacterized protein</fullName>
    </submittedName>
</protein>
<evidence type="ECO:0000313" key="1">
    <source>
        <dbReference type="EMBL" id="OWK29517.1"/>
    </source>
</evidence>
<accession>A0A245ZIF3</accession>
<sequence>MNCRIERTQTVEGLVITVRHPDGGFRRVLVVKDGRGVVPADGAEPAQVVLTGQDQIDVTIGRDRYRLPAVAKAATP</sequence>
<gene>
    <name evidence="1" type="ORF">SPDO_25070</name>
</gene>
<dbReference type="Proteomes" id="UP000197290">
    <property type="component" value="Unassembled WGS sequence"/>
</dbReference>
<dbReference type="EMBL" id="NBBI01000004">
    <property type="protein sequence ID" value="OWK29517.1"/>
    <property type="molecule type" value="Genomic_DNA"/>
</dbReference>
<dbReference type="AlphaFoldDB" id="A0A245ZIF3"/>
<reference evidence="1 2" key="1">
    <citation type="submission" date="2017-03" db="EMBL/GenBank/DDBJ databases">
        <title>Genome sequence of Sphingomonas dokdonensis DSM 21029.</title>
        <authorList>
            <person name="Poehlein A."/>
            <person name="Wuebbeler J.H."/>
            <person name="Steinbuechel A."/>
            <person name="Daniel R."/>
        </authorList>
    </citation>
    <scope>NUCLEOTIDE SEQUENCE [LARGE SCALE GENOMIC DNA]</scope>
    <source>
        <strain evidence="1 2">DSM 21029</strain>
    </source>
</reference>
<keyword evidence="2" id="KW-1185">Reference proteome</keyword>
<name>A0A245ZIF3_9SPHN</name>
<organism evidence="1 2">
    <name type="scientific">Sphingomonas dokdonensis</name>
    <dbReference type="NCBI Taxonomy" id="344880"/>
    <lineage>
        <taxon>Bacteria</taxon>
        <taxon>Pseudomonadati</taxon>
        <taxon>Pseudomonadota</taxon>
        <taxon>Alphaproteobacteria</taxon>
        <taxon>Sphingomonadales</taxon>
        <taxon>Sphingomonadaceae</taxon>
        <taxon>Sphingomonas</taxon>
    </lineage>
</organism>
<proteinExistence type="predicted"/>
<evidence type="ECO:0000313" key="2">
    <source>
        <dbReference type="Proteomes" id="UP000197290"/>
    </source>
</evidence>
<comment type="caution">
    <text evidence="1">The sequence shown here is derived from an EMBL/GenBank/DDBJ whole genome shotgun (WGS) entry which is preliminary data.</text>
</comment>